<organism evidence="2 3">
    <name type="scientific">Rhizoclosmatium globosum</name>
    <dbReference type="NCBI Taxonomy" id="329046"/>
    <lineage>
        <taxon>Eukaryota</taxon>
        <taxon>Fungi</taxon>
        <taxon>Fungi incertae sedis</taxon>
        <taxon>Chytridiomycota</taxon>
        <taxon>Chytridiomycota incertae sedis</taxon>
        <taxon>Chytridiomycetes</taxon>
        <taxon>Chytridiales</taxon>
        <taxon>Chytriomycetaceae</taxon>
        <taxon>Rhizoclosmatium</taxon>
    </lineage>
</organism>
<evidence type="ECO:0000313" key="3">
    <source>
        <dbReference type="Proteomes" id="UP000193642"/>
    </source>
</evidence>
<name>A0A1Y2BGH8_9FUNG</name>
<gene>
    <name evidence="2" type="ORF">BCR33DRAFT_723193</name>
</gene>
<dbReference type="AlphaFoldDB" id="A0A1Y2BGH8"/>
<dbReference type="OrthoDB" id="245563at2759"/>
<evidence type="ECO:0000313" key="2">
    <source>
        <dbReference type="EMBL" id="ORY33185.1"/>
    </source>
</evidence>
<dbReference type="Proteomes" id="UP000193642">
    <property type="component" value="Unassembled WGS sequence"/>
</dbReference>
<comment type="caution">
    <text evidence="2">The sequence shown here is derived from an EMBL/GenBank/DDBJ whole genome shotgun (WGS) entry which is preliminary data.</text>
</comment>
<reference evidence="2 3" key="1">
    <citation type="submission" date="2016-07" db="EMBL/GenBank/DDBJ databases">
        <title>Pervasive Adenine N6-methylation of Active Genes in Fungi.</title>
        <authorList>
            <consortium name="DOE Joint Genome Institute"/>
            <person name="Mondo S.J."/>
            <person name="Dannebaum R.O."/>
            <person name="Kuo R.C."/>
            <person name="Labutti K."/>
            <person name="Haridas S."/>
            <person name="Kuo A."/>
            <person name="Salamov A."/>
            <person name="Ahrendt S.R."/>
            <person name="Lipzen A."/>
            <person name="Sullivan W."/>
            <person name="Andreopoulos W.B."/>
            <person name="Clum A."/>
            <person name="Lindquist E."/>
            <person name="Daum C."/>
            <person name="Ramamoorthy G.K."/>
            <person name="Gryganskyi A."/>
            <person name="Culley D."/>
            <person name="Magnuson J.K."/>
            <person name="James T.Y."/>
            <person name="O'Malley M.A."/>
            <person name="Stajich J.E."/>
            <person name="Spatafora J.W."/>
            <person name="Visel A."/>
            <person name="Grigoriev I.V."/>
        </authorList>
    </citation>
    <scope>NUCLEOTIDE SEQUENCE [LARGE SCALE GENOMIC DNA]</scope>
    <source>
        <strain evidence="2 3">JEL800</strain>
    </source>
</reference>
<proteinExistence type="predicted"/>
<keyword evidence="3" id="KW-1185">Reference proteome</keyword>
<feature type="non-terminal residue" evidence="2">
    <location>
        <position position="165"/>
    </location>
</feature>
<protein>
    <submittedName>
        <fullName evidence="2">Uncharacterized protein</fullName>
    </submittedName>
</protein>
<dbReference type="EMBL" id="MCGO01000068">
    <property type="protein sequence ID" value="ORY33185.1"/>
    <property type="molecule type" value="Genomic_DNA"/>
</dbReference>
<evidence type="ECO:0000256" key="1">
    <source>
        <dbReference type="SAM" id="MobiDB-lite"/>
    </source>
</evidence>
<accession>A0A1Y2BGH8</accession>
<feature type="region of interest" description="Disordered" evidence="1">
    <location>
        <begin position="136"/>
        <end position="165"/>
    </location>
</feature>
<sequence>MSHVYLNPDLDPDECGESPIVQEMLMYGIKPYDDDAFGELQAIRDVIHSHDDDDDEDVEEEVNGGYDDEDALNQELMEMASYGTNPGDEGAWEEMAAIQDALDEYHQSEEVIDTVENEQEDEPDEVVYYDGVDLEEYQQDEGGWYDDQPDDQAADDEDEDYYYDD</sequence>